<keyword evidence="2" id="KW-1185">Reference proteome</keyword>
<gene>
    <name evidence="1" type="ORF">Salat_1029300</name>
</gene>
<evidence type="ECO:0000313" key="2">
    <source>
        <dbReference type="Proteomes" id="UP001293254"/>
    </source>
</evidence>
<reference evidence="1" key="1">
    <citation type="submission" date="2020-06" db="EMBL/GenBank/DDBJ databases">
        <authorList>
            <person name="Li T."/>
            <person name="Hu X."/>
            <person name="Zhang T."/>
            <person name="Song X."/>
            <person name="Zhang H."/>
            <person name="Dai N."/>
            <person name="Sheng W."/>
            <person name="Hou X."/>
            <person name="Wei L."/>
        </authorList>
    </citation>
    <scope>NUCLEOTIDE SEQUENCE</scope>
    <source>
        <strain evidence="1">3651</strain>
        <tissue evidence="1">Leaf</tissue>
    </source>
</reference>
<accession>A0AAE1YLY6</accession>
<dbReference type="Proteomes" id="UP001293254">
    <property type="component" value="Unassembled WGS sequence"/>
</dbReference>
<organism evidence="1 2">
    <name type="scientific">Sesamum alatum</name>
    <dbReference type="NCBI Taxonomy" id="300844"/>
    <lineage>
        <taxon>Eukaryota</taxon>
        <taxon>Viridiplantae</taxon>
        <taxon>Streptophyta</taxon>
        <taxon>Embryophyta</taxon>
        <taxon>Tracheophyta</taxon>
        <taxon>Spermatophyta</taxon>
        <taxon>Magnoliopsida</taxon>
        <taxon>eudicotyledons</taxon>
        <taxon>Gunneridae</taxon>
        <taxon>Pentapetalae</taxon>
        <taxon>asterids</taxon>
        <taxon>lamiids</taxon>
        <taxon>Lamiales</taxon>
        <taxon>Pedaliaceae</taxon>
        <taxon>Sesamum</taxon>
    </lineage>
</organism>
<dbReference type="AlphaFoldDB" id="A0AAE1YLY6"/>
<reference evidence="1" key="2">
    <citation type="journal article" date="2024" name="Plant">
        <title>Genomic evolution and insights into agronomic trait innovations of Sesamum species.</title>
        <authorList>
            <person name="Miao H."/>
            <person name="Wang L."/>
            <person name="Qu L."/>
            <person name="Liu H."/>
            <person name="Sun Y."/>
            <person name="Le M."/>
            <person name="Wang Q."/>
            <person name="Wei S."/>
            <person name="Zheng Y."/>
            <person name="Lin W."/>
            <person name="Duan Y."/>
            <person name="Cao H."/>
            <person name="Xiong S."/>
            <person name="Wang X."/>
            <person name="Wei L."/>
            <person name="Li C."/>
            <person name="Ma Q."/>
            <person name="Ju M."/>
            <person name="Zhao R."/>
            <person name="Li G."/>
            <person name="Mu C."/>
            <person name="Tian Q."/>
            <person name="Mei H."/>
            <person name="Zhang T."/>
            <person name="Gao T."/>
            <person name="Zhang H."/>
        </authorList>
    </citation>
    <scope>NUCLEOTIDE SEQUENCE</scope>
    <source>
        <strain evidence="1">3651</strain>
    </source>
</reference>
<protein>
    <submittedName>
        <fullName evidence="1">Uncharacterized protein</fullName>
    </submittedName>
</protein>
<evidence type="ECO:0000313" key="1">
    <source>
        <dbReference type="EMBL" id="KAK4432671.1"/>
    </source>
</evidence>
<name>A0AAE1YLY6_9LAMI</name>
<sequence>MYMEEKSRGKDARIGLVVKSSATAERVFPFPSYLLSAPPRAVAPFFTSCSSVLLSLAPTLLYSDRVEKTYRGFISQMDSSVEETVPETESVAFMKLALEQAKLALDSLEVPVGLLGMQRWKQLMCCLSSGRRMDLQGKKLH</sequence>
<dbReference type="EMBL" id="JACGWO010000003">
    <property type="protein sequence ID" value="KAK4432671.1"/>
    <property type="molecule type" value="Genomic_DNA"/>
</dbReference>
<comment type="caution">
    <text evidence="1">The sequence shown here is derived from an EMBL/GenBank/DDBJ whole genome shotgun (WGS) entry which is preliminary data.</text>
</comment>
<proteinExistence type="predicted"/>